<gene>
    <name evidence="3" type="ORF">E5676_scaffold154G00450</name>
</gene>
<evidence type="ECO:0000259" key="2">
    <source>
        <dbReference type="Pfam" id="PF07727"/>
    </source>
</evidence>
<dbReference type="AlphaFoldDB" id="A0A5D3D633"/>
<proteinExistence type="predicted"/>
<feature type="domain" description="Reverse transcriptase Ty1/copia-type" evidence="2">
    <location>
        <begin position="389"/>
        <end position="487"/>
    </location>
</feature>
<dbReference type="EMBL" id="SSTD01007345">
    <property type="protein sequence ID" value="TYK19019.1"/>
    <property type="molecule type" value="Genomic_DNA"/>
</dbReference>
<feature type="region of interest" description="Disordered" evidence="1">
    <location>
        <begin position="69"/>
        <end position="93"/>
    </location>
</feature>
<dbReference type="InterPro" id="IPR013103">
    <property type="entry name" value="RVT_2"/>
</dbReference>
<evidence type="ECO:0000313" key="4">
    <source>
        <dbReference type="Proteomes" id="UP000321947"/>
    </source>
</evidence>
<dbReference type="PANTHER" id="PTHR11439:SF463">
    <property type="entry name" value="REVERSE TRANSCRIPTASE TY1_COPIA-TYPE DOMAIN-CONTAINING PROTEIN"/>
    <property type="match status" value="1"/>
</dbReference>
<organism evidence="3 4">
    <name type="scientific">Cucumis melo var. makuwa</name>
    <name type="common">Oriental melon</name>
    <dbReference type="NCBI Taxonomy" id="1194695"/>
    <lineage>
        <taxon>Eukaryota</taxon>
        <taxon>Viridiplantae</taxon>
        <taxon>Streptophyta</taxon>
        <taxon>Embryophyta</taxon>
        <taxon>Tracheophyta</taxon>
        <taxon>Spermatophyta</taxon>
        <taxon>Magnoliopsida</taxon>
        <taxon>eudicotyledons</taxon>
        <taxon>Gunneridae</taxon>
        <taxon>Pentapetalae</taxon>
        <taxon>rosids</taxon>
        <taxon>fabids</taxon>
        <taxon>Cucurbitales</taxon>
        <taxon>Cucurbitaceae</taxon>
        <taxon>Benincaseae</taxon>
        <taxon>Cucumis</taxon>
    </lineage>
</organism>
<sequence>MSNDGIQYAKLEEADRIYDFLAGLNPKFDTVYGRILRQRSLPSLMEVCFEVRLKKDRTNVMVKWSSNEKQNTGHAHIRETTTASTSQSTGSTANQTKTLTLGLIAQSDMSLGSTIGTARHSGRLYILDDDTSGSNISRASSLSFYFALLNMITLIRPNLPLGLSHSVFVEYPLHQRGYKCFHLPSRKYSVTMDVLFVRTDLTFRWSSSESNSTLEFIEPTPSTVSDFDPHPIVLPTNQVPWKTYYKRNLIKEVGSPTSQSPAPVQDFEHPRDQGFNNNEAEQGHTRKLDEYDPSLDIPIALRKECPEWKNAVMEEIRLLKRIKLRRFVLYLRDTKLWDANRRSLSNIKLMELLTDTRQDVKNAFLNGDLVEEVYPLPRFEVQFGRQSQGYSQGHSDHTLFTKFSKIGKIAALIVYVDDIVLSGDDQTEINQLKQRMSDEFEIKDLGNLKYFLGLEMTKSKEGISFMQVPYEKHMEAVNRILRYLKMTLGKCYCTFVWGNLVTWRNKKQSDVIKSSAETEYRDMSLGICEEIWLQKVQYDLHQKSAIDIANNPIQHDRTKHVEIDRHFIKERLDSGSISILYIPSSQQVADVLTKGLLRLNFDLCVSKLGLIDIYVPT</sequence>
<dbReference type="InterPro" id="IPR043502">
    <property type="entry name" value="DNA/RNA_pol_sf"/>
</dbReference>
<dbReference type="Pfam" id="PF07727">
    <property type="entry name" value="RVT_2"/>
    <property type="match status" value="1"/>
</dbReference>
<feature type="compositionally biased region" description="Low complexity" evidence="1">
    <location>
        <begin position="80"/>
        <end position="93"/>
    </location>
</feature>
<protein>
    <submittedName>
        <fullName evidence="3">Putative mitochondrial protein</fullName>
    </submittedName>
</protein>
<reference evidence="3 4" key="1">
    <citation type="submission" date="2019-08" db="EMBL/GenBank/DDBJ databases">
        <title>Draft genome sequences of two oriental melons (Cucumis melo L. var makuwa).</title>
        <authorList>
            <person name="Kwon S.-Y."/>
        </authorList>
    </citation>
    <scope>NUCLEOTIDE SEQUENCE [LARGE SCALE GENOMIC DNA]</scope>
    <source>
        <strain evidence="4">cv. Chang Bougi</strain>
        <tissue evidence="3">Leaf</tissue>
    </source>
</reference>
<dbReference type="SUPFAM" id="SSF56672">
    <property type="entry name" value="DNA/RNA polymerases"/>
    <property type="match status" value="1"/>
</dbReference>
<dbReference type="PANTHER" id="PTHR11439">
    <property type="entry name" value="GAG-POL-RELATED RETROTRANSPOSON"/>
    <property type="match status" value="1"/>
</dbReference>
<evidence type="ECO:0000313" key="3">
    <source>
        <dbReference type="EMBL" id="TYK19019.1"/>
    </source>
</evidence>
<dbReference type="CDD" id="cd09272">
    <property type="entry name" value="RNase_HI_RT_Ty1"/>
    <property type="match status" value="1"/>
</dbReference>
<comment type="caution">
    <text evidence="3">The sequence shown here is derived from an EMBL/GenBank/DDBJ whole genome shotgun (WGS) entry which is preliminary data.</text>
</comment>
<accession>A0A5D3D633</accession>
<evidence type="ECO:0000256" key="1">
    <source>
        <dbReference type="SAM" id="MobiDB-lite"/>
    </source>
</evidence>
<dbReference type="Proteomes" id="UP000321947">
    <property type="component" value="Unassembled WGS sequence"/>
</dbReference>
<feature type="region of interest" description="Disordered" evidence="1">
    <location>
        <begin position="254"/>
        <end position="288"/>
    </location>
</feature>
<name>A0A5D3D633_CUCMM</name>